<protein>
    <submittedName>
        <fullName evidence="1">Uncharacterized protein</fullName>
    </submittedName>
</protein>
<name>A0AAW1NUT3_9CHLO</name>
<dbReference type="AlphaFoldDB" id="A0AAW1NUT3"/>
<accession>A0AAW1NUT3</accession>
<evidence type="ECO:0000313" key="1">
    <source>
        <dbReference type="EMBL" id="KAK9795564.1"/>
    </source>
</evidence>
<keyword evidence="2" id="KW-1185">Reference proteome</keyword>
<reference evidence="1 2" key="1">
    <citation type="journal article" date="2024" name="Nat. Commun.">
        <title>Phylogenomics reveals the evolutionary origins of lichenization in chlorophyte algae.</title>
        <authorList>
            <person name="Puginier C."/>
            <person name="Libourel C."/>
            <person name="Otte J."/>
            <person name="Skaloud P."/>
            <person name="Haon M."/>
            <person name="Grisel S."/>
            <person name="Petersen M."/>
            <person name="Berrin J.G."/>
            <person name="Delaux P.M."/>
            <person name="Dal Grande F."/>
            <person name="Keller J."/>
        </authorList>
    </citation>
    <scope>NUCLEOTIDE SEQUENCE [LARGE SCALE GENOMIC DNA]</scope>
    <source>
        <strain evidence="1 2">SAG 2036</strain>
    </source>
</reference>
<proteinExistence type="predicted"/>
<comment type="caution">
    <text evidence="1">The sequence shown here is derived from an EMBL/GenBank/DDBJ whole genome shotgun (WGS) entry which is preliminary data.</text>
</comment>
<gene>
    <name evidence="1" type="ORF">WJX73_010515</name>
</gene>
<dbReference type="EMBL" id="JALJOQ010000127">
    <property type="protein sequence ID" value="KAK9795564.1"/>
    <property type="molecule type" value="Genomic_DNA"/>
</dbReference>
<dbReference type="Proteomes" id="UP001465755">
    <property type="component" value="Unassembled WGS sequence"/>
</dbReference>
<sequence>MIQLALLQAPRPQCQPTGQQAVASEVRSYLEQIALAKSVLPEAEILGVWEDTHDDHSGTSALNHQCTQMLACKGNAVSMYQLNLDASPPTLVLAFREAPAVSANVDGISWSSDDGFAAISFSVFDSQIPEAQEYTGYFGALWV</sequence>
<organism evidence="1 2">
    <name type="scientific">Symbiochloris irregularis</name>
    <dbReference type="NCBI Taxonomy" id="706552"/>
    <lineage>
        <taxon>Eukaryota</taxon>
        <taxon>Viridiplantae</taxon>
        <taxon>Chlorophyta</taxon>
        <taxon>core chlorophytes</taxon>
        <taxon>Trebouxiophyceae</taxon>
        <taxon>Trebouxiales</taxon>
        <taxon>Trebouxiaceae</taxon>
        <taxon>Symbiochloris</taxon>
    </lineage>
</organism>
<evidence type="ECO:0000313" key="2">
    <source>
        <dbReference type="Proteomes" id="UP001465755"/>
    </source>
</evidence>